<dbReference type="InterPro" id="IPR020904">
    <property type="entry name" value="Sc_DH/Rdtase_CS"/>
</dbReference>
<sequence>MTSPADATTEVAVPQESVAMVTGAGRGIGAATAERLAAEGMAVIVVDRTEQDTRVTVSAIRTAGGRARGIGCDVSVPQAVTAAVATAVAEFGRIDVLVNCAGINRDRLLLTMGDQEWDTVLDVNLGGTMRCSFAVGRHMRRQGHGRIINFSSVAARGNAGQTNYATAKGAIAGFTRVLAAELGPHGVTVNAIAPGFVATPMVDELAERLGGDRDMVLSQAAKSAAVGRIGTPEEIAATVVFVARPESGYLTGETVHVDGGRP</sequence>
<gene>
    <name evidence="3" type="primary">fabG</name>
    <name evidence="3" type="ORF">OG442_36645</name>
</gene>
<dbReference type="Gene3D" id="3.40.50.720">
    <property type="entry name" value="NAD(P)-binding Rossmann-like Domain"/>
    <property type="match status" value="1"/>
</dbReference>
<dbReference type="EC" id="1.1.1.100" evidence="3"/>
<protein>
    <submittedName>
        <fullName evidence="3">3-oxoacyl-ACP reductase FabG</fullName>
        <ecNumber evidence="3">1.1.1.100</ecNumber>
    </submittedName>
</protein>
<dbReference type="NCBIfam" id="NF009466">
    <property type="entry name" value="PRK12826.1-2"/>
    <property type="match status" value="1"/>
</dbReference>
<reference evidence="3" key="1">
    <citation type="submission" date="2022-10" db="EMBL/GenBank/DDBJ databases">
        <title>The complete genomes of actinobacterial strains from the NBC collection.</title>
        <authorList>
            <person name="Joergensen T.S."/>
            <person name="Alvarez Arevalo M."/>
            <person name="Sterndorff E.B."/>
            <person name="Faurdal D."/>
            <person name="Vuksanovic O."/>
            <person name="Mourched A.-S."/>
            <person name="Charusanti P."/>
            <person name="Shaw S."/>
            <person name="Blin K."/>
            <person name="Weber T."/>
        </authorList>
    </citation>
    <scope>NUCLEOTIDE SEQUENCE</scope>
    <source>
        <strain evidence="3">NBC_01432</strain>
    </source>
</reference>
<dbReference type="InterPro" id="IPR057326">
    <property type="entry name" value="KR_dom"/>
</dbReference>
<dbReference type="SMART" id="SM00822">
    <property type="entry name" value="PKS_KR"/>
    <property type="match status" value="1"/>
</dbReference>
<evidence type="ECO:0000259" key="2">
    <source>
        <dbReference type="SMART" id="SM00822"/>
    </source>
</evidence>
<dbReference type="InterPro" id="IPR036291">
    <property type="entry name" value="NAD(P)-bd_dom_sf"/>
</dbReference>
<dbReference type="GO" id="GO:0004316">
    <property type="term" value="F:3-oxoacyl-[acyl-carrier-protein] reductase (NADPH) activity"/>
    <property type="evidence" value="ECO:0007669"/>
    <property type="project" value="UniProtKB-EC"/>
</dbReference>
<dbReference type="SUPFAM" id="SSF51735">
    <property type="entry name" value="NAD(P)-binding Rossmann-fold domains"/>
    <property type="match status" value="1"/>
</dbReference>
<dbReference type="Proteomes" id="UP001432209">
    <property type="component" value="Chromosome"/>
</dbReference>
<dbReference type="GeneID" id="91340149"/>
<name>A0ABZ2AGD0_STRNV</name>
<evidence type="ECO:0000313" key="3">
    <source>
        <dbReference type="EMBL" id="WUX56614.1"/>
    </source>
</evidence>
<dbReference type="InterPro" id="IPR002347">
    <property type="entry name" value="SDR_fam"/>
</dbReference>
<dbReference type="PRINTS" id="PR00080">
    <property type="entry name" value="SDRFAMILY"/>
</dbReference>
<comment type="similarity">
    <text evidence="1">Belongs to the short-chain dehydrogenases/reductases (SDR) family.</text>
</comment>
<dbReference type="EMBL" id="CP109495">
    <property type="protein sequence ID" value="WUX56614.1"/>
    <property type="molecule type" value="Genomic_DNA"/>
</dbReference>
<keyword evidence="3" id="KW-0560">Oxidoreductase</keyword>
<dbReference type="PROSITE" id="PS00061">
    <property type="entry name" value="ADH_SHORT"/>
    <property type="match status" value="1"/>
</dbReference>
<evidence type="ECO:0000256" key="1">
    <source>
        <dbReference type="ARBA" id="ARBA00006484"/>
    </source>
</evidence>
<proteinExistence type="inferred from homology"/>
<organism evidence="3 4">
    <name type="scientific">Streptomyces niveus</name>
    <name type="common">Streptomyces spheroides</name>
    <dbReference type="NCBI Taxonomy" id="193462"/>
    <lineage>
        <taxon>Bacteria</taxon>
        <taxon>Bacillati</taxon>
        <taxon>Actinomycetota</taxon>
        <taxon>Actinomycetes</taxon>
        <taxon>Kitasatosporales</taxon>
        <taxon>Streptomycetaceae</taxon>
        <taxon>Streptomyces</taxon>
    </lineage>
</organism>
<dbReference type="PRINTS" id="PR00081">
    <property type="entry name" value="GDHRDH"/>
</dbReference>
<dbReference type="Pfam" id="PF13561">
    <property type="entry name" value="adh_short_C2"/>
    <property type="match status" value="1"/>
</dbReference>
<dbReference type="RefSeq" id="WP_329081411.1">
    <property type="nucleotide sequence ID" value="NZ_CP109421.1"/>
</dbReference>
<keyword evidence="4" id="KW-1185">Reference proteome</keyword>
<dbReference type="PANTHER" id="PTHR42760:SF40">
    <property type="entry name" value="3-OXOACYL-[ACYL-CARRIER-PROTEIN] REDUCTASE, CHLOROPLASTIC"/>
    <property type="match status" value="1"/>
</dbReference>
<dbReference type="PANTHER" id="PTHR42760">
    <property type="entry name" value="SHORT-CHAIN DEHYDROGENASES/REDUCTASES FAMILY MEMBER"/>
    <property type="match status" value="1"/>
</dbReference>
<accession>A0ABZ2AGD0</accession>
<evidence type="ECO:0000313" key="4">
    <source>
        <dbReference type="Proteomes" id="UP001432209"/>
    </source>
</evidence>
<feature type="domain" description="Ketoreductase" evidence="2">
    <location>
        <begin position="17"/>
        <end position="195"/>
    </location>
</feature>